<evidence type="ECO:0000256" key="2">
    <source>
        <dbReference type="SAM" id="MobiDB-lite"/>
    </source>
</evidence>
<dbReference type="EMBL" id="CDMZ01005759">
    <property type="protein sequence ID" value="CEM54143.1"/>
    <property type="molecule type" value="Genomic_DNA"/>
</dbReference>
<sequence>MDQLHSAERQENEGEGEQESEKDRENDQGAGGIDGGLGVEEEQCREPVMAVTQKSRAGADLGISVRSHHPLVSVSPPGPEGFLDEDAEELAEDAEAEAKKKQDHIEALARLYVVGEPFRQKRRSLFVNEKTEDDIPIEQ</sequence>
<evidence type="ECO:0000313" key="3">
    <source>
        <dbReference type="EMBL" id="CEM54143.1"/>
    </source>
</evidence>
<dbReference type="AlphaFoldDB" id="A0A0G4IAH2"/>
<dbReference type="VEuPathDB" id="CryptoDB:Cvel_12542"/>
<evidence type="ECO:0000256" key="1">
    <source>
        <dbReference type="SAM" id="Coils"/>
    </source>
</evidence>
<feature type="compositionally biased region" description="Basic and acidic residues" evidence="2">
    <location>
        <begin position="1"/>
        <end position="12"/>
    </location>
</feature>
<name>A0A0G4IAH2_9ALVE</name>
<proteinExistence type="predicted"/>
<organism evidence="3">
    <name type="scientific">Chromera velia CCMP2878</name>
    <dbReference type="NCBI Taxonomy" id="1169474"/>
    <lineage>
        <taxon>Eukaryota</taxon>
        <taxon>Sar</taxon>
        <taxon>Alveolata</taxon>
        <taxon>Colpodellida</taxon>
        <taxon>Chromeraceae</taxon>
        <taxon>Chromera</taxon>
    </lineage>
</organism>
<feature type="compositionally biased region" description="Gly residues" evidence="2">
    <location>
        <begin position="29"/>
        <end position="38"/>
    </location>
</feature>
<gene>
    <name evidence="3" type="ORF">Cvel_12542</name>
</gene>
<feature type="region of interest" description="Disordered" evidence="2">
    <location>
        <begin position="1"/>
        <end position="55"/>
    </location>
</feature>
<accession>A0A0G4IAH2</accession>
<reference evidence="3" key="1">
    <citation type="submission" date="2014-11" db="EMBL/GenBank/DDBJ databases">
        <authorList>
            <person name="Otto D Thomas"/>
            <person name="Naeem Raeece"/>
        </authorList>
    </citation>
    <scope>NUCLEOTIDE SEQUENCE</scope>
</reference>
<keyword evidence="1" id="KW-0175">Coiled coil</keyword>
<protein>
    <submittedName>
        <fullName evidence="3">Uncharacterized protein</fullName>
    </submittedName>
</protein>
<feature type="coiled-coil region" evidence="1">
    <location>
        <begin position="84"/>
        <end position="111"/>
    </location>
</feature>